<proteinExistence type="predicted"/>
<dbReference type="EMBL" id="BAAALS010000025">
    <property type="protein sequence ID" value="GAA1768478.1"/>
    <property type="molecule type" value="Genomic_DNA"/>
</dbReference>
<feature type="domain" description="Peptidoglycan binding-like" evidence="4">
    <location>
        <begin position="140"/>
        <end position="187"/>
    </location>
</feature>
<dbReference type="Pfam" id="PF01471">
    <property type="entry name" value="PG_binding_1"/>
    <property type="match status" value="1"/>
</dbReference>
<protein>
    <submittedName>
        <fullName evidence="5">Peptidoglycan-binding protein</fullName>
    </submittedName>
</protein>
<dbReference type="PANTHER" id="PTHR32347">
    <property type="entry name" value="EFFLUX SYSTEM COMPONENT YKNX-RELATED"/>
    <property type="match status" value="1"/>
</dbReference>
<organism evidence="5 6">
    <name type="scientific">Luedemannella helvata</name>
    <dbReference type="NCBI Taxonomy" id="349315"/>
    <lineage>
        <taxon>Bacteria</taxon>
        <taxon>Bacillati</taxon>
        <taxon>Actinomycetota</taxon>
        <taxon>Actinomycetes</taxon>
        <taxon>Micromonosporales</taxon>
        <taxon>Micromonosporaceae</taxon>
        <taxon>Luedemannella</taxon>
    </lineage>
</organism>
<keyword evidence="3" id="KW-0812">Transmembrane</keyword>
<evidence type="ECO:0000259" key="4">
    <source>
        <dbReference type="Pfam" id="PF01471"/>
    </source>
</evidence>
<feature type="transmembrane region" description="Helical" evidence="3">
    <location>
        <begin position="25"/>
        <end position="46"/>
    </location>
</feature>
<evidence type="ECO:0000313" key="5">
    <source>
        <dbReference type="EMBL" id="GAA1768478.1"/>
    </source>
</evidence>
<dbReference type="InterPro" id="IPR036366">
    <property type="entry name" value="PGBDSf"/>
</dbReference>
<sequence length="365" mass="37883">MSDEPQSGDRRADLRGWRRRRRCRAWLIAGAVVVVAAVGAGAGIGFGRPGRPAATASPQPAATATVAREDLVDYVTMTGTIGYGEGQPLGVKAGGTVTWLPAPGATIRRGQPVTRVDDRPVVLLYGPLPMYRTLTAGTEGNDVKQFERNLAALGYDGFDVDAEFSSATAAAVRRWQRDLGLTETGSVAADRVVYASAALRVAERLVRVGAEAPDDVLTVTGTTRVVSATIDADEAGWAEPGRHVGVLVGEREVRGTVTGVHDGSGQGGESSATVTITIEVSDQKALAQADAGLVVRYAARTKKAVLTVPVAALLALAEGGYGLEVIDPATTATRIVAVQAGMFAGGRVEVSGPDIEVGTTVRMPR</sequence>
<keyword evidence="3" id="KW-1133">Transmembrane helix</keyword>
<comment type="subcellular location">
    <subcellularLocation>
        <location evidence="1">Cell envelope</location>
    </subcellularLocation>
</comment>
<dbReference type="InterPro" id="IPR050465">
    <property type="entry name" value="UPF0194_transport"/>
</dbReference>
<name>A0ABN2KX26_9ACTN</name>
<comment type="caution">
    <text evidence="5">The sequence shown here is derived from an EMBL/GenBank/DDBJ whole genome shotgun (WGS) entry which is preliminary data.</text>
</comment>
<gene>
    <name evidence="5" type="ORF">GCM10009681_44660</name>
</gene>
<dbReference type="InterPro" id="IPR036365">
    <property type="entry name" value="PGBD-like_sf"/>
</dbReference>
<evidence type="ECO:0000313" key="6">
    <source>
        <dbReference type="Proteomes" id="UP001500655"/>
    </source>
</evidence>
<dbReference type="RefSeq" id="WP_344085371.1">
    <property type="nucleotide sequence ID" value="NZ_BAAALS010000025.1"/>
</dbReference>
<keyword evidence="2" id="KW-0175">Coiled coil</keyword>
<evidence type="ECO:0000256" key="2">
    <source>
        <dbReference type="ARBA" id="ARBA00023054"/>
    </source>
</evidence>
<dbReference type="SUPFAM" id="SSF47090">
    <property type="entry name" value="PGBD-like"/>
    <property type="match status" value="1"/>
</dbReference>
<keyword evidence="6" id="KW-1185">Reference proteome</keyword>
<dbReference type="InterPro" id="IPR002477">
    <property type="entry name" value="Peptidoglycan-bd-like"/>
</dbReference>
<accession>A0ABN2KX26</accession>
<dbReference type="Proteomes" id="UP001500655">
    <property type="component" value="Unassembled WGS sequence"/>
</dbReference>
<evidence type="ECO:0000256" key="1">
    <source>
        <dbReference type="ARBA" id="ARBA00004196"/>
    </source>
</evidence>
<keyword evidence="3" id="KW-0472">Membrane</keyword>
<reference evidence="5 6" key="1">
    <citation type="journal article" date="2019" name="Int. J. Syst. Evol. Microbiol.">
        <title>The Global Catalogue of Microorganisms (GCM) 10K type strain sequencing project: providing services to taxonomists for standard genome sequencing and annotation.</title>
        <authorList>
            <consortium name="The Broad Institute Genomics Platform"/>
            <consortium name="The Broad Institute Genome Sequencing Center for Infectious Disease"/>
            <person name="Wu L."/>
            <person name="Ma J."/>
        </authorList>
    </citation>
    <scope>NUCLEOTIDE SEQUENCE [LARGE SCALE GENOMIC DNA]</scope>
    <source>
        <strain evidence="5 6">JCM 13249</strain>
    </source>
</reference>
<evidence type="ECO:0000256" key="3">
    <source>
        <dbReference type="SAM" id="Phobius"/>
    </source>
</evidence>
<dbReference type="Gene3D" id="1.10.101.10">
    <property type="entry name" value="PGBD-like superfamily/PGBD"/>
    <property type="match status" value="1"/>
</dbReference>